<dbReference type="SUPFAM" id="SSF47781">
    <property type="entry name" value="RuvA domain 2-like"/>
    <property type="match status" value="1"/>
</dbReference>
<sequence length="259" mass="25749">MTVHDETTTPLPPLATAARRELRSGTSDPPERGAGFRLRVGAGAAVVLVIAVLVVSVLVTALSPVGATTIVASGPSGTPSAPPVSVSSHTPSPSLLPSPVSPVPSVVTVHVLGAVGAPGVYELPVGSRVVDGVEAAGGLAESADAGSVNLARPLVDGEQLRVLSVGEEVPRVPTGPEPGASGAAASVEPAAGAGAGALIDLNRATAMELESLPRIGPAMAARIVEWRDQNGGFSAVDDLLQITGIGDKTFEGLRDLVTV</sequence>
<evidence type="ECO:0000313" key="5">
    <source>
        <dbReference type="Proteomes" id="UP001500929"/>
    </source>
</evidence>
<keyword evidence="2" id="KW-0812">Transmembrane</keyword>
<feature type="domain" description="Helix-hairpin-helix DNA-binding motif class 1" evidence="3">
    <location>
        <begin position="207"/>
        <end position="226"/>
    </location>
</feature>
<protein>
    <recommendedName>
        <fullName evidence="3">Helix-hairpin-helix DNA-binding motif class 1 domain-containing protein</fullName>
    </recommendedName>
</protein>
<organism evidence="4 5">
    <name type="scientific">Herbiconiux moechotypicola</name>
    <dbReference type="NCBI Taxonomy" id="637393"/>
    <lineage>
        <taxon>Bacteria</taxon>
        <taxon>Bacillati</taxon>
        <taxon>Actinomycetota</taxon>
        <taxon>Actinomycetes</taxon>
        <taxon>Micrococcales</taxon>
        <taxon>Microbacteriaceae</taxon>
        <taxon>Herbiconiux</taxon>
    </lineage>
</organism>
<feature type="transmembrane region" description="Helical" evidence="2">
    <location>
        <begin position="40"/>
        <end position="62"/>
    </location>
</feature>
<dbReference type="Pfam" id="PF10531">
    <property type="entry name" value="SLBB"/>
    <property type="match status" value="1"/>
</dbReference>
<dbReference type="PANTHER" id="PTHR21180:SF32">
    <property type="entry name" value="ENDONUCLEASE_EXONUCLEASE_PHOSPHATASE FAMILY DOMAIN-CONTAINING PROTEIN 1"/>
    <property type="match status" value="1"/>
</dbReference>
<comment type="caution">
    <text evidence="4">The sequence shown here is derived from an EMBL/GenBank/DDBJ whole genome shotgun (WGS) entry which is preliminary data.</text>
</comment>
<dbReference type="Proteomes" id="UP001500929">
    <property type="component" value="Unassembled WGS sequence"/>
</dbReference>
<proteinExistence type="predicted"/>
<evidence type="ECO:0000256" key="2">
    <source>
        <dbReference type="SAM" id="Phobius"/>
    </source>
</evidence>
<dbReference type="PANTHER" id="PTHR21180">
    <property type="entry name" value="ENDONUCLEASE/EXONUCLEASE/PHOSPHATASE FAMILY DOMAIN-CONTAINING PROTEIN 1"/>
    <property type="match status" value="1"/>
</dbReference>
<dbReference type="InterPro" id="IPR051675">
    <property type="entry name" value="Endo/Exo/Phosphatase_dom_1"/>
</dbReference>
<evidence type="ECO:0000313" key="4">
    <source>
        <dbReference type="EMBL" id="GAA2233009.1"/>
    </source>
</evidence>
<dbReference type="EMBL" id="BAAAQY010000004">
    <property type="protein sequence ID" value="GAA2233009.1"/>
    <property type="molecule type" value="Genomic_DNA"/>
</dbReference>
<dbReference type="SMART" id="SM00278">
    <property type="entry name" value="HhH1"/>
    <property type="match status" value="2"/>
</dbReference>
<dbReference type="Gene3D" id="3.10.560.10">
    <property type="entry name" value="Outer membrane lipoprotein wza domain like"/>
    <property type="match status" value="1"/>
</dbReference>
<gene>
    <name evidence="4" type="ORF">GCM10009851_17570</name>
</gene>
<evidence type="ECO:0000259" key="3">
    <source>
        <dbReference type="SMART" id="SM00278"/>
    </source>
</evidence>
<feature type="domain" description="Helix-hairpin-helix DNA-binding motif class 1" evidence="3">
    <location>
        <begin position="237"/>
        <end position="256"/>
    </location>
</feature>
<evidence type="ECO:0000256" key="1">
    <source>
        <dbReference type="SAM" id="MobiDB-lite"/>
    </source>
</evidence>
<feature type="region of interest" description="Disordered" evidence="1">
    <location>
        <begin position="70"/>
        <end position="100"/>
    </location>
</feature>
<dbReference type="InterPro" id="IPR010994">
    <property type="entry name" value="RuvA_2-like"/>
</dbReference>
<name>A0ABP5QGG3_9MICO</name>
<dbReference type="Pfam" id="PF12836">
    <property type="entry name" value="HHH_3"/>
    <property type="match status" value="1"/>
</dbReference>
<feature type="compositionally biased region" description="Low complexity" evidence="1">
    <location>
        <begin position="71"/>
        <end position="93"/>
    </location>
</feature>
<reference evidence="5" key="1">
    <citation type="journal article" date="2019" name="Int. J. Syst. Evol. Microbiol.">
        <title>The Global Catalogue of Microorganisms (GCM) 10K type strain sequencing project: providing services to taxonomists for standard genome sequencing and annotation.</title>
        <authorList>
            <consortium name="The Broad Institute Genomics Platform"/>
            <consortium name="The Broad Institute Genome Sequencing Center for Infectious Disease"/>
            <person name="Wu L."/>
            <person name="Ma J."/>
        </authorList>
    </citation>
    <scope>NUCLEOTIDE SEQUENCE [LARGE SCALE GENOMIC DNA]</scope>
    <source>
        <strain evidence="5">JCM 16117</strain>
    </source>
</reference>
<accession>A0ABP5QGG3</accession>
<keyword evidence="2" id="KW-1133">Transmembrane helix</keyword>
<keyword evidence="2" id="KW-0472">Membrane</keyword>
<dbReference type="InterPro" id="IPR019554">
    <property type="entry name" value="Soluble_ligand-bd"/>
</dbReference>
<dbReference type="Gene3D" id="1.10.150.280">
    <property type="entry name" value="AF1531-like domain"/>
    <property type="match status" value="1"/>
</dbReference>
<dbReference type="RefSeq" id="WP_259479241.1">
    <property type="nucleotide sequence ID" value="NZ_BAAAQY010000004.1"/>
</dbReference>
<dbReference type="InterPro" id="IPR003583">
    <property type="entry name" value="Hlx-hairpin-Hlx_DNA-bd_motif"/>
</dbReference>
<feature type="region of interest" description="Disordered" evidence="1">
    <location>
        <begin position="1"/>
        <end position="33"/>
    </location>
</feature>
<keyword evidence="5" id="KW-1185">Reference proteome</keyword>